<evidence type="ECO:0000313" key="3">
    <source>
        <dbReference type="Proteomes" id="UP001352852"/>
    </source>
</evidence>
<dbReference type="EMBL" id="JAHUTJ010035130">
    <property type="protein sequence ID" value="MED6278342.1"/>
    <property type="molecule type" value="Genomic_DNA"/>
</dbReference>
<gene>
    <name evidence="2" type="ORF">CHARACLAT_022722</name>
</gene>
<name>A0ABU7DTE4_9TELE</name>
<evidence type="ECO:0000313" key="2">
    <source>
        <dbReference type="EMBL" id="MED6278342.1"/>
    </source>
</evidence>
<feature type="chain" id="PRO_5046709036" evidence="1">
    <location>
        <begin position="19"/>
        <end position="164"/>
    </location>
</feature>
<keyword evidence="3" id="KW-1185">Reference proteome</keyword>
<accession>A0ABU7DTE4</accession>
<keyword evidence="1" id="KW-0732">Signal</keyword>
<dbReference type="Proteomes" id="UP001352852">
    <property type="component" value="Unassembled WGS sequence"/>
</dbReference>
<proteinExistence type="predicted"/>
<reference evidence="2 3" key="1">
    <citation type="submission" date="2021-06" db="EMBL/GenBank/DDBJ databases">
        <authorList>
            <person name="Palmer J.M."/>
        </authorList>
    </citation>
    <scope>NUCLEOTIDE SEQUENCE [LARGE SCALE GENOMIC DNA]</scope>
    <source>
        <strain evidence="2 3">CL_MEX2019</strain>
        <tissue evidence="2">Muscle</tissue>
    </source>
</reference>
<comment type="caution">
    <text evidence="2">The sequence shown here is derived from an EMBL/GenBank/DDBJ whole genome shotgun (WGS) entry which is preliminary data.</text>
</comment>
<organism evidence="2 3">
    <name type="scientific">Characodon lateralis</name>
    <dbReference type="NCBI Taxonomy" id="208331"/>
    <lineage>
        <taxon>Eukaryota</taxon>
        <taxon>Metazoa</taxon>
        <taxon>Chordata</taxon>
        <taxon>Craniata</taxon>
        <taxon>Vertebrata</taxon>
        <taxon>Euteleostomi</taxon>
        <taxon>Actinopterygii</taxon>
        <taxon>Neopterygii</taxon>
        <taxon>Teleostei</taxon>
        <taxon>Neoteleostei</taxon>
        <taxon>Acanthomorphata</taxon>
        <taxon>Ovalentaria</taxon>
        <taxon>Atherinomorphae</taxon>
        <taxon>Cyprinodontiformes</taxon>
        <taxon>Goodeidae</taxon>
        <taxon>Characodon</taxon>
    </lineage>
</organism>
<feature type="signal peptide" evidence="1">
    <location>
        <begin position="1"/>
        <end position="18"/>
    </location>
</feature>
<protein>
    <submittedName>
        <fullName evidence="2">Uncharacterized protein</fullName>
    </submittedName>
</protein>
<sequence length="164" mass="17838">MGWTPFLVISMIPCVLVGNLPQPTDFLRSPSSSMSQLQLTAPLPSLHFMLLLISRPITQLCISSPSNRRQIRMCLKSVILRGFAVKDLQSWIPHSSAEVRHSSAPPPPSHFHTPPGSLTFLGIHFNTSIGSQGGEDSSNSKPKMFIQAHVILSMSSSGVQAPKI</sequence>
<evidence type="ECO:0000256" key="1">
    <source>
        <dbReference type="SAM" id="SignalP"/>
    </source>
</evidence>